<name>A0AAV3Z0P4_9GAST</name>
<proteinExistence type="predicted"/>
<feature type="chain" id="PRO_5043977315" evidence="2">
    <location>
        <begin position="18"/>
        <end position="104"/>
    </location>
</feature>
<dbReference type="Proteomes" id="UP000735302">
    <property type="component" value="Unassembled WGS sequence"/>
</dbReference>
<feature type="region of interest" description="Disordered" evidence="1">
    <location>
        <begin position="76"/>
        <end position="104"/>
    </location>
</feature>
<evidence type="ECO:0000313" key="4">
    <source>
        <dbReference type="Proteomes" id="UP000735302"/>
    </source>
</evidence>
<evidence type="ECO:0000313" key="3">
    <source>
        <dbReference type="EMBL" id="GFN92885.1"/>
    </source>
</evidence>
<feature type="signal peptide" evidence="2">
    <location>
        <begin position="1"/>
        <end position="17"/>
    </location>
</feature>
<accession>A0AAV3Z0P4</accession>
<protein>
    <submittedName>
        <fullName evidence="3">Uncharacterized protein</fullName>
    </submittedName>
</protein>
<comment type="caution">
    <text evidence="3">The sequence shown here is derived from an EMBL/GenBank/DDBJ whole genome shotgun (WGS) entry which is preliminary data.</text>
</comment>
<feature type="compositionally biased region" description="Polar residues" evidence="1">
    <location>
        <begin position="77"/>
        <end position="87"/>
    </location>
</feature>
<gene>
    <name evidence="3" type="ORF">PoB_001939100</name>
</gene>
<evidence type="ECO:0000256" key="1">
    <source>
        <dbReference type="SAM" id="MobiDB-lite"/>
    </source>
</evidence>
<dbReference type="EMBL" id="BLXT01002301">
    <property type="protein sequence ID" value="GFN92885.1"/>
    <property type="molecule type" value="Genomic_DNA"/>
</dbReference>
<evidence type="ECO:0000256" key="2">
    <source>
        <dbReference type="SAM" id="SignalP"/>
    </source>
</evidence>
<organism evidence="3 4">
    <name type="scientific">Plakobranchus ocellatus</name>
    <dbReference type="NCBI Taxonomy" id="259542"/>
    <lineage>
        <taxon>Eukaryota</taxon>
        <taxon>Metazoa</taxon>
        <taxon>Spiralia</taxon>
        <taxon>Lophotrochozoa</taxon>
        <taxon>Mollusca</taxon>
        <taxon>Gastropoda</taxon>
        <taxon>Heterobranchia</taxon>
        <taxon>Euthyneura</taxon>
        <taxon>Panpulmonata</taxon>
        <taxon>Sacoglossa</taxon>
        <taxon>Placobranchoidea</taxon>
        <taxon>Plakobranchidae</taxon>
        <taxon>Plakobranchus</taxon>
    </lineage>
</organism>
<feature type="region of interest" description="Disordered" evidence="1">
    <location>
        <begin position="15"/>
        <end position="40"/>
    </location>
</feature>
<sequence>MVIELVLMLAVYRSGWAGGGSDSGNYSYSNGTGDGGGDDCSCDSNDSSIGNCNGNGNAIVMLKGCQISEFSPPENGLGQSVWTPKTTQSRRREVKETLVAEETL</sequence>
<dbReference type="AlphaFoldDB" id="A0AAV3Z0P4"/>
<reference evidence="3 4" key="1">
    <citation type="journal article" date="2021" name="Elife">
        <title>Chloroplast acquisition without the gene transfer in kleptoplastic sea slugs, Plakobranchus ocellatus.</title>
        <authorList>
            <person name="Maeda T."/>
            <person name="Takahashi S."/>
            <person name="Yoshida T."/>
            <person name="Shimamura S."/>
            <person name="Takaki Y."/>
            <person name="Nagai Y."/>
            <person name="Toyoda A."/>
            <person name="Suzuki Y."/>
            <person name="Arimoto A."/>
            <person name="Ishii H."/>
            <person name="Satoh N."/>
            <person name="Nishiyama T."/>
            <person name="Hasebe M."/>
            <person name="Maruyama T."/>
            <person name="Minagawa J."/>
            <person name="Obokata J."/>
            <person name="Shigenobu S."/>
        </authorList>
    </citation>
    <scope>NUCLEOTIDE SEQUENCE [LARGE SCALE GENOMIC DNA]</scope>
</reference>
<keyword evidence="4" id="KW-1185">Reference proteome</keyword>
<keyword evidence="2" id="KW-0732">Signal</keyword>